<evidence type="ECO:0000256" key="3">
    <source>
        <dbReference type="ARBA" id="ARBA00022553"/>
    </source>
</evidence>
<dbReference type="GO" id="GO:0005886">
    <property type="term" value="C:plasma membrane"/>
    <property type="evidence" value="ECO:0007669"/>
    <property type="project" value="UniProtKB-SubCell"/>
</dbReference>
<dbReference type="GO" id="GO:0004888">
    <property type="term" value="F:transmembrane signaling receptor activity"/>
    <property type="evidence" value="ECO:0007669"/>
    <property type="project" value="Ensembl"/>
</dbReference>
<keyword evidence="5" id="KW-0430">Lectin</keyword>
<keyword evidence="7 12" id="KW-1133">Transmembrane helix</keyword>
<dbReference type="GO" id="GO:0030545">
    <property type="term" value="F:signaling receptor regulator activity"/>
    <property type="evidence" value="ECO:0007669"/>
    <property type="project" value="InterPro"/>
</dbReference>
<proteinExistence type="predicted"/>
<keyword evidence="11" id="KW-0325">Glycoprotein</keyword>
<dbReference type="GO" id="GO:0032815">
    <property type="term" value="P:negative regulation of natural killer cell activation"/>
    <property type="evidence" value="ECO:0007669"/>
    <property type="project" value="Ensembl"/>
</dbReference>
<evidence type="ECO:0000256" key="4">
    <source>
        <dbReference type="ARBA" id="ARBA00022692"/>
    </source>
</evidence>
<dbReference type="Gene3D" id="3.10.100.10">
    <property type="entry name" value="Mannose-Binding Protein A, subunit A"/>
    <property type="match status" value="1"/>
</dbReference>
<dbReference type="KEGG" id="cpoc:100727674"/>
<feature type="transmembrane region" description="Helical" evidence="12">
    <location>
        <begin position="44"/>
        <end position="68"/>
    </location>
</feature>
<accession>A0A286X9L4</accession>
<gene>
    <name evidence="14" type="primary">CLEC12A</name>
</gene>
<evidence type="ECO:0000256" key="1">
    <source>
        <dbReference type="ARBA" id="ARBA00004401"/>
    </source>
</evidence>
<dbReference type="CDD" id="cd03593">
    <property type="entry name" value="CLECT_NK_receptors_like"/>
    <property type="match status" value="1"/>
</dbReference>
<dbReference type="GeneTree" id="ENSGT00940000162719"/>
<reference evidence="14" key="2">
    <citation type="submission" date="2025-08" db="UniProtKB">
        <authorList>
            <consortium name="Ensembl"/>
        </authorList>
    </citation>
    <scope>IDENTIFICATION</scope>
    <source>
        <strain evidence="14">2N</strain>
    </source>
</reference>
<dbReference type="GO" id="GO:1902564">
    <property type="term" value="P:negative regulation of neutrophil activation"/>
    <property type="evidence" value="ECO:0007669"/>
    <property type="project" value="Ensembl"/>
</dbReference>
<keyword evidence="15" id="KW-1185">Reference proteome</keyword>
<dbReference type="EMBL" id="AAKN02030741">
    <property type="status" value="NOT_ANNOTATED_CDS"/>
    <property type="molecule type" value="Genomic_DNA"/>
</dbReference>
<dbReference type="AlphaFoldDB" id="A0A286X9L4"/>
<feature type="domain" description="C-type lectin" evidence="13">
    <location>
        <begin position="140"/>
        <end position="248"/>
    </location>
</feature>
<keyword evidence="10" id="KW-0675">Receptor</keyword>
<keyword evidence="4 12" id="KW-0812">Transmembrane</keyword>
<dbReference type="PANTHER" id="PTHR47647:SF2">
    <property type="entry name" value="C-TYPE LECTIN DOMAIN FAMILY 12 MEMBER A"/>
    <property type="match status" value="1"/>
</dbReference>
<keyword evidence="3" id="KW-0597">Phosphoprotein</keyword>
<dbReference type="Proteomes" id="UP000005447">
    <property type="component" value="Unassembled WGS sequence"/>
</dbReference>
<dbReference type="OMA" id="TWMWHED"/>
<keyword evidence="9" id="KW-1015">Disulfide bond</keyword>
<protein>
    <submittedName>
        <fullName evidence="14">C-type lectin domain family 12 member A</fullName>
    </submittedName>
</protein>
<reference evidence="15" key="1">
    <citation type="journal article" date="2011" name="Nature">
        <title>A high-resolution map of human evolutionary constraint using 29 mammals.</title>
        <authorList>
            <person name="Lindblad-Toh K."/>
            <person name="Garber M."/>
            <person name="Zuk O."/>
            <person name="Lin M.F."/>
            <person name="Parker B.J."/>
            <person name="Washietl S."/>
            <person name="Kheradpour P."/>
            <person name="Ernst J."/>
            <person name="Jordan G."/>
            <person name="Mauceli E."/>
            <person name="Ward L.D."/>
            <person name="Lowe C.B."/>
            <person name="Holloway A.K."/>
            <person name="Clamp M."/>
            <person name="Gnerre S."/>
            <person name="Alfoldi J."/>
            <person name="Beal K."/>
            <person name="Chang J."/>
            <person name="Clawson H."/>
            <person name="Cuff J."/>
            <person name="Di Palma F."/>
            <person name="Fitzgerald S."/>
            <person name="Flicek P."/>
            <person name="Guttman M."/>
            <person name="Hubisz M.J."/>
            <person name="Jaffe D.B."/>
            <person name="Jungreis I."/>
            <person name="Kent W.J."/>
            <person name="Kostka D."/>
            <person name="Lara M."/>
            <person name="Martins A.L."/>
            <person name="Massingham T."/>
            <person name="Moltke I."/>
            <person name="Raney B.J."/>
            <person name="Rasmussen M.D."/>
            <person name="Robinson J."/>
            <person name="Stark A."/>
            <person name="Vilella A.J."/>
            <person name="Wen J."/>
            <person name="Xie X."/>
            <person name="Zody M.C."/>
            <person name="Baldwin J."/>
            <person name="Bloom T."/>
            <person name="Chin C.W."/>
            <person name="Heiman D."/>
            <person name="Nicol R."/>
            <person name="Nusbaum C."/>
            <person name="Young S."/>
            <person name="Wilkinson J."/>
            <person name="Worley K.C."/>
            <person name="Kovar C.L."/>
            <person name="Muzny D.M."/>
            <person name="Gibbs R.A."/>
            <person name="Cree A."/>
            <person name="Dihn H.H."/>
            <person name="Fowler G."/>
            <person name="Jhangiani S."/>
            <person name="Joshi V."/>
            <person name="Lee S."/>
            <person name="Lewis L.R."/>
            <person name="Nazareth L.V."/>
            <person name="Okwuonu G."/>
            <person name="Santibanez J."/>
            <person name="Warren W.C."/>
            <person name="Mardis E.R."/>
            <person name="Weinstock G.M."/>
            <person name="Wilson R.K."/>
            <person name="Delehaunty K."/>
            <person name="Dooling D."/>
            <person name="Fronik C."/>
            <person name="Fulton L."/>
            <person name="Fulton B."/>
            <person name="Graves T."/>
            <person name="Minx P."/>
            <person name="Sodergren E."/>
            <person name="Birney E."/>
            <person name="Margulies E.H."/>
            <person name="Herrero J."/>
            <person name="Green E.D."/>
            <person name="Haussler D."/>
            <person name="Siepel A."/>
            <person name="Goldman N."/>
            <person name="Pollard K.S."/>
            <person name="Pedersen J.S."/>
            <person name="Lander E.S."/>
            <person name="Kellis M."/>
        </authorList>
    </citation>
    <scope>NUCLEOTIDE SEQUENCE [LARGE SCALE GENOMIC DNA]</scope>
    <source>
        <strain evidence="15">2N</strain>
    </source>
</reference>
<dbReference type="GO" id="GO:0038187">
    <property type="term" value="F:pattern recognition receptor activity"/>
    <property type="evidence" value="ECO:0007669"/>
    <property type="project" value="Ensembl"/>
</dbReference>
<dbReference type="InterPro" id="IPR033992">
    <property type="entry name" value="NKR-like_CTLD"/>
</dbReference>
<dbReference type="Ensembl" id="ENSCPOT00000046311.1">
    <property type="protein sequence ID" value="ENSCPOP00000022117.1"/>
    <property type="gene ID" value="ENSCPOG00000031505.1"/>
</dbReference>
<sequence>MSEDITYASLKLPESRKTENIQELDRSGTKALPASSRIWRQTTLILTLICLLLLIGLGILGSMLYTTWKIETGKLNKLQNVKEELQRNISIQLITNMNKSENIRNLSITLQNLATKLCRELNREEPGHKCKPCPNGWMWYKNNCYLLSEMYQTWKESEISCSAQNASLLKIKESTTLEFVKSKNLYSYWLGLPPEKDRRNSEEVDKIIVSSARIMRNVNDINKMYCGYIYRSMVVYNHCTTKYYSACEKKANPVNVESVVMSEDPVRRI</sequence>
<dbReference type="GeneID" id="100727674"/>
<evidence type="ECO:0000256" key="11">
    <source>
        <dbReference type="ARBA" id="ARBA00023180"/>
    </source>
</evidence>
<dbReference type="OrthoDB" id="10059571at2759"/>
<evidence type="ECO:0000256" key="2">
    <source>
        <dbReference type="ARBA" id="ARBA00022475"/>
    </source>
</evidence>
<dbReference type="GO" id="GO:0030246">
    <property type="term" value="F:carbohydrate binding"/>
    <property type="evidence" value="ECO:0007669"/>
    <property type="project" value="UniProtKB-KW"/>
</dbReference>
<dbReference type="InterPro" id="IPR042916">
    <property type="entry name" value="CLEC12A/B"/>
</dbReference>
<evidence type="ECO:0000256" key="8">
    <source>
        <dbReference type="ARBA" id="ARBA00023136"/>
    </source>
</evidence>
<keyword evidence="6" id="KW-0735">Signal-anchor</keyword>
<evidence type="ECO:0000313" key="14">
    <source>
        <dbReference type="Ensembl" id="ENSCPOP00000022117.1"/>
    </source>
</evidence>
<evidence type="ECO:0000256" key="6">
    <source>
        <dbReference type="ARBA" id="ARBA00022968"/>
    </source>
</evidence>
<keyword evidence="2" id="KW-1003">Cell membrane</keyword>
<dbReference type="InterPro" id="IPR016187">
    <property type="entry name" value="CTDL_fold"/>
</dbReference>
<name>A0A286X9L4_CAVPO</name>
<dbReference type="Bgee" id="ENSCPOG00000031505">
    <property type="expression patterns" value="Expressed in ovary and 12 other cell types or tissues"/>
</dbReference>
<dbReference type="GO" id="GO:2001199">
    <property type="term" value="P:negative regulation of dendritic cell differentiation"/>
    <property type="evidence" value="ECO:0007669"/>
    <property type="project" value="Ensembl"/>
</dbReference>
<dbReference type="GO" id="GO:0050777">
    <property type="term" value="P:negative regulation of immune response"/>
    <property type="evidence" value="ECO:0007669"/>
    <property type="project" value="Ensembl"/>
</dbReference>
<evidence type="ECO:0000256" key="12">
    <source>
        <dbReference type="SAM" id="Phobius"/>
    </source>
</evidence>
<dbReference type="SUPFAM" id="SSF56436">
    <property type="entry name" value="C-type lectin-like"/>
    <property type="match status" value="1"/>
</dbReference>
<dbReference type="Pfam" id="PF00059">
    <property type="entry name" value="Lectin_C"/>
    <property type="match status" value="1"/>
</dbReference>
<dbReference type="VEuPathDB" id="HostDB:ENSCPOG00000031505"/>
<dbReference type="SMART" id="SM00034">
    <property type="entry name" value="CLECT"/>
    <property type="match status" value="1"/>
</dbReference>
<dbReference type="InterPro" id="IPR001304">
    <property type="entry name" value="C-type_lectin-like"/>
</dbReference>
<evidence type="ECO:0000256" key="10">
    <source>
        <dbReference type="ARBA" id="ARBA00023170"/>
    </source>
</evidence>
<dbReference type="FunCoup" id="A0A286X9L4">
    <property type="interactions" value="33"/>
</dbReference>
<evidence type="ECO:0000256" key="9">
    <source>
        <dbReference type="ARBA" id="ARBA00023157"/>
    </source>
</evidence>
<dbReference type="PROSITE" id="PS50041">
    <property type="entry name" value="C_TYPE_LECTIN_2"/>
    <property type="match status" value="1"/>
</dbReference>
<keyword evidence="8 12" id="KW-0472">Membrane</keyword>
<comment type="subcellular location">
    <subcellularLocation>
        <location evidence="1">Cell membrane</location>
        <topology evidence="1">Single-pass type II membrane protein</topology>
    </subcellularLocation>
</comment>
<dbReference type="PANTHER" id="PTHR47647">
    <property type="entry name" value="C-TYPE LECTIN DOMAIN FAMILY 12 MEMBER B"/>
    <property type="match status" value="1"/>
</dbReference>
<evidence type="ECO:0000256" key="5">
    <source>
        <dbReference type="ARBA" id="ARBA00022734"/>
    </source>
</evidence>
<evidence type="ECO:0000313" key="15">
    <source>
        <dbReference type="Proteomes" id="UP000005447"/>
    </source>
</evidence>
<evidence type="ECO:0000259" key="13">
    <source>
        <dbReference type="PROSITE" id="PS50041"/>
    </source>
</evidence>
<dbReference type="InParanoid" id="A0A286X9L4"/>
<evidence type="ECO:0000256" key="7">
    <source>
        <dbReference type="ARBA" id="ARBA00022989"/>
    </source>
</evidence>
<organism evidence="14 15">
    <name type="scientific">Cavia porcellus</name>
    <name type="common">Guinea pig</name>
    <dbReference type="NCBI Taxonomy" id="10141"/>
    <lineage>
        <taxon>Eukaryota</taxon>
        <taxon>Metazoa</taxon>
        <taxon>Chordata</taxon>
        <taxon>Craniata</taxon>
        <taxon>Vertebrata</taxon>
        <taxon>Euteleostomi</taxon>
        <taxon>Mammalia</taxon>
        <taxon>Eutheria</taxon>
        <taxon>Euarchontoglires</taxon>
        <taxon>Glires</taxon>
        <taxon>Rodentia</taxon>
        <taxon>Hystricomorpha</taxon>
        <taxon>Caviidae</taxon>
        <taxon>Cavia</taxon>
    </lineage>
</organism>
<dbReference type="InterPro" id="IPR016186">
    <property type="entry name" value="C-type_lectin-like/link_sf"/>
</dbReference>
<reference evidence="14" key="3">
    <citation type="submission" date="2025-09" db="UniProtKB">
        <authorList>
            <consortium name="Ensembl"/>
        </authorList>
    </citation>
    <scope>IDENTIFICATION</scope>
    <source>
        <strain evidence="14">2N</strain>
    </source>
</reference>
<dbReference type="STRING" id="10141.ENSCPOP00000022117"/>